<dbReference type="SUPFAM" id="SSF50129">
    <property type="entry name" value="GroES-like"/>
    <property type="match status" value="1"/>
</dbReference>
<sequence>MSLPTEMKAVTFSVTGEAVVNTIPLPPLRPTHLLVKIHSVALNPTDWKSIDWSTPAKPFSIVGCDYAGTVVLIGSEVTKSFKVGDRVYGCAHGSNTNEAYDGVFAEYAMVKSDVTMHAPVDADLEDLCNIPLCAITVGQGIFQPGKGLGLALPGEGKGNGDWLLIYGGSTTSGCFGIQFAKLAGYKVVVTCSPRNNELVKSRGADEVFDYNDAEWPAKVRNLTENKLKYVWDTICEPNACCEALSVEDEGCRYSTILLVDEDFPRKGVEASETLMYTMFGEYFDKYDLKWLASEADWEFAKMWMNLTEKLVAEGKLKAHPRRTESGDLERILEGIEELRAERVSGEKLVYRISDTA</sequence>
<dbReference type="SMART" id="SM00829">
    <property type="entry name" value="PKS_ER"/>
    <property type="match status" value="1"/>
</dbReference>
<dbReference type="InterPro" id="IPR011032">
    <property type="entry name" value="GroES-like_sf"/>
</dbReference>
<dbReference type="OrthoDB" id="48317at2759"/>
<keyword evidence="5" id="KW-1185">Reference proteome</keyword>
<dbReference type="Proteomes" id="UP000235672">
    <property type="component" value="Unassembled WGS sequence"/>
</dbReference>
<dbReference type="InterPro" id="IPR047122">
    <property type="entry name" value="Trans-enoyl_RdTase-like"/>
</dbReference>
<dbReference type="EMBL" id="KZ613478">
    <property type="protein sequence ID" value="PMD22368.1"/>
    <property type="molecule type" value="Genomic_DNA"/>
</dbReference>
<protein>
    <submittedName>
        <fullName evidence="4">GroES-like protein</fullName>
    </submittedName>
</protein>
<dbReference type="PANTHER" id="PTHR45348:SF2">
    <property type="entry name" value="ZINC-TYPE ALCOHOL DEHYDROGENASE-LIKE PROTEIN C2E1P3.01"/>
    <property type="match status" value="1"/>
</dbReference>
<dbReference type="InterPro" id="IPR013154">
    <property type="entry name" value="ADH-like_N"/>
</dbReference>
<dbReference type="Gene3D" id="3.40.50.720">
    <property type="entry name" value="NAD(P)-binding Rossmann-like Domain"/>
    <property type="match status" value="1"/>
</dbReference>
<reference evidence="4 5" key="1">
    <citation type="submission" date="2016-05" db="EMBL/GenBank/DDBJ databases">
        <title>A degradative enzymes factory behind the ericoid mycorrhizal symbiosis.</title>
        <authorList>
            <consortium name="DOE Joint Genome Institute"/>
            <person name="Martino E."/>
            <person name="Morin E."/>
            <person name="Grelet G."/>
            <person name="Kuo A."/>
            <person name="Kohler A."/>
            <person name="Daghino S."/>
            <person name="Barry K."/>
            <person name="Choi C."/>
            <person name="Cichocki N."/>
            <person name="Clum A."/>
            <person name="Copeland A."/>
            <person name="Hainaut M."/>
            <person name="Haridas S."/>
            <person name="Labutti K."/>
            <person name="Lindquist E."/>
            <person name="Lipzen A."/>
            <person name="Khouja H.-R."/>
            <person name="Murat C."/>
            <person name="Ohm R."/>
            <person name="Olson A."/>
            <person name="Spatafora J."/>
            <person name="Veneault-Fourrey C."/>
            <person name="Henrissat B."/>
            <person name="Grigoriev I."/>
            <person name="Martin F."/>
            <person name="Perotto S."/>
        </authorList>
    </citation>
    <scope>NUCLEOTIDE SEQUENCE [LARGE SCALE GENOMIC DNA]</scope>
    <source>
        <strain evidence="4 5">UAMH 7357</strain>
    </source>
</reference>
<organism evidence="4 5">
    <name type="scientific">Hyaloscypha hepaticicola</name>
    <dbReference type="NCBI Taxonomy" id="2082293"/>
    <lineage>
        <taxon>Eukaryota</taxon>
        <taxon>Fungi</taxon>
        <taxon>Dikarya</taxon>
        <taxon>Ascomycota</taxon>
        <taxon>Pezizomycotina</taxon>
        <taxon>Leotiomycetes</taxon>
        <taxon>Helotiales</taxon>
        <taxon>Hyaloscyphaceae</taxon>
        <taxon>Hyaloscypha</taxon>
    </lineage>
</organism>
<evidence type="ECO:0000313" key="4">
    <source>
        <dbReference type="EMBL" id="PMD22368.1"/>
    </source>
</evidence>
<dbReference type="SUPFAM" id="SSF51735">
    <property type="entry name" value="NAD(P)-binding Rossmann-fold domains"/>
    <property type="match status" value="1"/>
</dbReference>
<dbReference type="STRING" id="1745343.A0A2J6Q7X8"/>
<dbReference type="CDD" id="cd08249">
    <property type="entry name" value="enoyl_reductase_like"/>
    <property type="match status" value="1"/>
</dbReference>
<feature type="domain" description="Enoyl reductase (ER)" evidence="3">
    <location>
        <begin position="13"/>
        <end position="349"/>
    </location>
</feature>
<dbReference type="InterPro" id="IPR036291">
    <property type="entry name" value="NAD(P)-bd_dom_sf"/>
</dbReference>
<evidence type="ECO:0000259" key="3">
    <source>
        <dbReference type="SMART" id="SM00829"/>
    </source>
</evidence>
<dbReference type="GO" id="GO:0016651">
    <property type="term" value="F:oxidoreductase activity, acting on NAD(P)H"/>
    <property type="evidence" value="ECO:0007669"/>
    <property type="project" value="InterPro"/>
</dbReference>
<evidence type="ECO:0000256" key="2">
    <source>
        <dbReference type="ARBA" id="ARBA00023002"/>
    </source>
</evidence>
<evidence type="ECO:0000256" key="1">
    <source>
        <dbReference type="ARBA" id="ARBA00008072"/>
    </source>
</evidence>
<evidence type="ECO:0000313" key="5">
    <source>
        <dbReference type="Proteomes" id="UP000235672"/>
    </source>
</evidence>
<comment type="similarity">
    <text evidence="1">Belongs to the zinc-containing alcohol dehydrogenase family.</text>
</comment>
<dbReference type="Pfam" id="PF08240">
    <property type="entry name" value="ADH_N"/>
    <property type="match status" value="1"/>
</dbReference>
<dbReference type="Pfam" id="PF00107">
    <property type="entry name" value="ADH_zinc_N"/>
    <property type="match status" value="1"/>
</dbReference>
<dbReference type="PANTHER" id="PTHR45348">
    <property type="entry name" value="HYPOTHETICAL OXIDOREDUCTASE (EUROFUNG)"/>
    <property type="match status" value="1"/>
</dbReference>
<dbReference type="InterPro" id="IPR013149">
    <property type="entry name" value="ADH-like_C"/>
</dbReference>
<proteinExistence type="inferred from homology"/>
<name>A0A2J6Q7X8_9HELO</name>
<dbReference type="AlphaFoldDB" id="A0A2J6Q7X8"/>
<dbReference type="Gene3D" id="3.90.180.10">
    <property type="entry name" value="Medium-chain alcohol dehydrogenases, catalytic domain"/>
    <property type="match status" value="1"/>
</dbReference>
<keyword evidence="2" id="KW-0560">Oxidoreductase</keyword>
<dbReference type="InterPro" id="IPR020843">
    <property type="entry name" value="ER"/>
</dbReference>
<accession>A0A2J6Q7X8</accession>
<gene>
    <name evidence="4" type="ORF">NA56DRAFT_624678</name>
</gene>